<dbReference type="NCBIfam" id="TIGR01891">
    <property type="entry name" value="amidohydrolases"/>
    <property type="match status" value="1"/>
</dbReference>
<evidence type="ECO:0000259" key="2">
    <source>
        <dbReference type="Pfam" id="PF07687"/>
    </source>
</evidence>
<dbReference type="SUPFAM" id="SSF53187">
    <property type="entry name" value="Zn-dependent exopeptidases"/>
    <property type="match status" value="1"/>
</dbReference>
<accession>A0ABV5N0N0</accession>
<dbReference type="Gene3D" id="3.40.630.10">
    <property type="entry name" value="Zn peptidases"/>
    <property type="match status" value="1"/>
</dbReference>
<organism evidence="3 4">
    <name type="scientific">Streptomyces cinereospinus</name>
    <dbReference type="NCBI Taxonomy" id="285561"/>
    <lineage>
        <taxon>Bacteria</taxon>
        <taxon>Bacillati</taxon>
        <taxon>Actinomycetota</taxon>
        <taxon>Actinomycetes</taxon>
        <taxon>Kitasatosporales</taxon>
        <taxon>Streptomycetaceae</taxon>
        <taxon>Streptomyces</taxon>
    </lineage>
</organism>
<gene>
    <name evidence="3" type="ORF">ACFF45_14225</name>
</gene>
<dbReference type="InterPro" id="IPR036264">
    <property type="entry name" value="Bact_exopeptidase_dim_dom"/>
</dbReference>
<evidence type="ECO:0000313" key="4">
    <source>
        <dbReference type="Proteomes" id="UP001589709"/>
    </source>
</evidence>
<comment type="caution">
    <text evidence="3">The sequence shown here is derived from an EMBL/GenBank/DDBJ whole genome shotgun (WGS) entry which is preliminary data.</text>
</comment>
<dbReference type="PANTHER" id="PTHR11014">
    <property type="entry name" value="PEPTIDASE M20 FAMILY MEMBER"/>
    <property type="match status" value="1"/>
</dbReference>
<dbReference type="Gene3D" id="3.30.70.360">
    <property type="match status" value="1"/>
</dbReference>
<evidence type="ECO:0000313" key="3">
    <source>
        <dbReference type="EMBL" id="MFB9463830.1"/>
    </source>
</evidence>
<dbReference type="Pfam" id="PF07687">
    <property type="entry name" value="M20_dimer"/>
    <property type="match status" value="1"/>
</dbReference>
<reference evidence="3 4" key="1">
    <citation type="submission" date="2024-09" db="EMBL/GenBank/DDBJ databases">
        <authorList>
            <person name="Sun Q."/>
            <person name="Mori K."/>
        </authorList>
    </citation>
    <scope>NUCLEOTIDE SEQUENCE [LARGE SCALE GENOMIC DNA]</scope>
    <source>
        <strain evidence="3 4">JCM 6917</strain>
    </source>
</reference>
<dbReference type="Proteomes" id="UP001589709">
    <property type="component" value="Unassembled WGS sequence"/>
</dbReference>
<dbReference type="InterPro" id="IPR017439">
    <property type="entry name" value="Amidohydrolase"/>
</dbReference>
<dbReference type="PANTHER" id="PTHR11014:SF63">
    <property type="entry name" value="METALLOPEPTIDASE, PUTATIVE (AFU_ORTHOLOGUE AFUA_6G09600)-RELATED"/>
    <property type="match status" value="1"/>
</dbReference>
<feature type="domain" description="Peptidase M20 dimerisation" evidence="2">
    <location>
        <begin position="210"/>
        <end position="306"/>
    </location>
</feature>
<keyword evidence="4" id="KW-1185">Reference proteome</keyword>
<dbReference type="Pfam" id="PF01546">
    <property type="entry name" value="Peptidase_M20"/>
    <property type="match status" value="1"/>
</dbReference>
<feature type="region of interest" description="Disordered" evidence="1">
    <location>
        <begin position="308"/>
        <end position="333"/>
    </location>
</feature>
<dbReference type="InterPro" id="IPR011650">
    <property type="entry name" value="Peptidase_M20_dimer"/>
</dbReference>
<proteinExistence type="predicted"/>
<name>A0ABV5N0N0_9ACTN</name>
<dbReference type="EMBL" id="JBHMCY010000022">
    <property type="protein sequence ID" value="MFB9463830.1"/>
    <property type="molecule type" value="Genomic_DNA"/>
</dbReference>
<dbReference type="InterPro" id="IPR002933">
    <property type="entry name" value="Peptidase_M20"/>
</dbReference>
<evidence type="ECO:0000256" key="1">
    <source>
        <dbReference type="SAM" id="MobiDB-lite"/>
    </source>
</evidence>
<dbReference type="SUPFAM" id="SSF55031">
    <property type="entry name" value="Bacterial exopeptidase dimerisation domain"/>
    <property type="match status" value="1"/>
</dbReference>
<sequence>MAEDTPGESGLAERAKDVLAPLHAGLLDEAESLYLDLHRHPELSHQEERTAALAADRLEKAGFDVVTGIGGHGVAGVLRNGDGPTVMLRADMDALPVQESTGLPYASERRAHDDEGEEVPVSHACGHDAHTSSMLTAAALLARARHAWRGTLLAVAQPAEETGDGAQAMLDDGLYSRVGKPDVALAQHVVPLPVGIVGHRSGPMMAASAVVKVRIFGRGAHSSAPQAAIDPVVIAAHVITRLQTIVARETDPASCAVVSVGTLHAGTKPNIIPETAELGISVRCYDDALQEQLLTAIKRIVAAEAAASGAPRPPEVEVTEGVPVNHNSPESTSTVRAAHEACFGGRVIEMPLLAASEDFPYFGAAGAGTHYDGTAVPTVYWVVGSTSMEAWQSAPGETPQEKVKNLPTNHSPLFAPDPRPTLLTASEAMVTAALSHLAAPVN</sequence>
<dbReference type="RefSeq" id="WP_381346231.1">
    <property type="nucleotide sequence ID" value="NZ_JBHMCY010000022.1"/>
</dbReference>
<protein>
    <submittedName>
        <fullName evidence="3">Amidohydrolase</fullName>
    </submittedName>
</protein>